<dbReference type="InterPro" id="IPR000601">
    <property type="entry name" value="PKD_dom"/>
</dbReference>
<dbReference type="CDD" id="cd00146">
    <property type="entry name" value="PKD"/>
    <property type="match status" value="1"/>
</dbReference>
<feature type="domain" description="PKD" evidence="2">
    <location>
        <begin position="204"/>
        <end position="255"/>
    </location>
</feature>
<dbReference type="InterPro" id="IPR013783">
    <property type="entry name" value="Ig-like_fold"/>
</dbReference>
<evidence type="ECO:0000256" key="1">
    <source>
        <dbReference type="SAM" id="Phobius"/>
    </source>
</evidence>
<proteinExistence type="predicted"/>
<reference evidence="3 4" key="1">
    <citation type="journal article" date="2016" name="Nat. Commun.">
        <title>Thousands of microbial genomes shed light on interconnected biogeochemical processes in an aquifer system.</title>
        <authorList>
            <person name="Anantharaman K."/>
            <person name="Brown C.T."/>
            <person name="Hug L.A."/>
            <person name="Sharon I."/>
            <person name="Castelle C.J."/>
            <person name="Probst A.J."/>
            <person name="Thomas B.C."/>
            <person name="Singh A."/>
            <person name="Wilkins M.J."/>
            <person name="Karaoz U."/>
            <person name="Brodie E.L."/>
            <person name="Williams K.H."/>
            <person name="Hubbard S.S."/>
            <person name="Banfield J.F."/>
        </authorList>
    </citation>
    <scope>NUCLEOTIDE SEQUENCE [LARGE SCALE GENOMIC DNA]</scope>
</reference>
<name>A0A1F8BNA5_9BACT</name>
<dbReference type="SUPFAM" id="SSF49299">
    <property type="entry name" value="PKD domain"/>
    <property type="match status" value="1"/>
</dbReference>
<dbReference type="Pfam" id="PF18911">
    <property type="entry name" value="PKD_4"/>
    <property type="match status" value="1"/>
</dbReference>
<dbReference type="InterPro" id="IPR022409">
    <property type="entry name" value="PKD/Chitinase_dom"/>
</dbReference>
<evidence type="ECO:0000259" key="2">
    <source>
        <dbReference type="PROSITE" id="PS50093"/>
    </source>
</evidence>
<dbReference type="EMBL" id="MGHH01000002">
    <property type="protein sequence ID" value="OGM65502.1"/>
    <property type="molecule type" value="Genomic_DNA"/>
</dbReference>
<sequence>MKSRMRKIMKNTALSVIIILFYFSIFLSYPFTTFAEGTPNPPAFPTCESKIFTNPGDWAHYDSGWHTILGIGSREGRDDVYQLTQGNFLQCFCPVEGTEGIQTNWWNIQRQGLNEEEIHSFFNQGWQKEDGGDWNLYNETYLAKNVTFSCVQATPTLTLTPTPTPSVTTPSGPISKCFDLEAQPTDGTAPLTVKFTGHADDPVTGGKIKEYRFDFGDASGGQSQVWFQTDRTAYHRYELSGTYTANLRIQDNAGNWRESDDCKATIIVHAQPPVLAASSPKELPSTGANILILIGLVPIGYYIYQRFKIV</sequence>
<dbReference type="SMART" id="SM00089">
    <property type="entry name" value="PKD"/>
    <property type="match status" value="1"/>
</dbReference>
<dbReference type="PROSITE" id="PS50093">
    <property type="entry name" value="PKD"/>
    <property type="match status" value="1"/>
</dbReference>
<protein>
    <recommendedName>
        <fullName evidence="2">PKD domain-containing protein</fullName>
    </recommendedName>
</protein>
<dbReference type="Gene3D" id="2.60.40.10">
    <property type="entry name" value="Immunoglobulins"/>
    <property type="match status" value="1"/>
</dbReference>
<gene>
    <name evidence="3" type="ORF">A2893_01815</name>
</gene>
<keyword evidence="1" id="KW-1133">Transmembrane helix</keyword>
<evidence type="ECO:0000313" key="4">
    <source>
        <dbReference type="Proteomes" id="UP000176725"/>
    </source>
</evidence>
<evidence type="ECO:0000313" key="3">
    <source>
        <dbReference type="EMBL" id="OGM65502.1"/>
    </source>
</evidence>
<keyword evidence="1" id="KW-0472">Membrane</keyword>
<accession>A0A1F8BNA5</accession>
<keyword evidence="1" id="KW-0812">Transmembrane</keyword>
<dbReference type="STRING" id="1802521.A2893_01815"/>
<dbReference type="AlphaFoldDB" id="A0A1F8BNA5"/>
<comment type="caution">
    <text evidence="3">The sequence shown here is derived from an EMBL/GenBank/DDBJ whole genome shotgun (WGS) entry which is preliminary data.</text>
</comment>
<dbReference type="InterPro" id="IPR035986">
    <property type="entry name" value="PKD_dom_sf"/>
</dbReference>
<dbReference type="Proteomes" id="UP000176725">
    <property type="component" value="Unassembled WGS sequence"/>
</dbReference>
<organism evidence="3 4">
    <name type="scientific">Candidatus Woesebacteria bacterium RIFCSPLOWO2_01_FULL_39_25</name>
    <dbReference type="NCBI Taxonomy" id="1802521"/>
    <lineage>
        <taxon>Bacteria</taxon>
        <taxon>Candidatus Woeseibacteriota</taxon>
    </lineage>
</organism>
<feature type="transmembrane region" description="Helical" evidence="1">
    <location>
        <begin position="286"/>
        <end position="304"/>
    </location>
</feature>